<dbReference type="STRING" id="1618566.UR35_C0018G0004"/>
<proteinExistence type="inferred from homology"/>
<dbReference type="Proteomes" id="UP000034778">
    <property type="component" value="Unassembled WGS sequence"/>
</dbReference>
<keyword evidence="6" id="KW-0406">Ion transport</keyword>
<evidence type="ECO:0000256" key="5">
    <source>
        <dbReference type="ARBA" id="ARBA00022781"/>
    </source>
</evidence>
<gene>
    <name evidence="10" type="ORF">UR35_C0018G0004</name>
</gene>
<keyword evidence="5" id="KW-0375">Hydrogen ion transport</keyword>
<dbReference type="EMBL" id="LBOW01000018">
    <property type="protein sequence ID" value="KKP43642.1"/>
    <property type="molecule type" value="Genomic_DNA"/>
</dbReference>
<evidence type="ECO:0000256" key="6">
    <source>
        <dbReference type="ARBA" id="ARBA00023065"/>
    </source>
</evidence>
<evidence type="ECO:0000256" key="8">
    <source>
        <dbReference type="ARBA" id="ARBA00023196"/>
    </source>
</evidence>
<evidence type="ECO:0000256" key="7">
    <source>
        <dbReference type="ARBA" id="ARBA00023136"/>
    </source>
</evidence>
<evidence type="ECO:0000313" key="10">
    <source>
        <dbReference type="EMBL" id="KKP43642.1"/>
    </source>
</evidence>
<evidence type="ECO:0000256" key="2">
    <source>
        <dbReference type="ARBA" id="ARBA00004170"/>
    </source>
</evidence>
<evidence type="ECO:0000313" key="11">
    <source>
        <dbReference type="Proteomes" id="UP000034778"/>
    </source>
</evidence>
<keyword evidence="8" id="KW-0139">CF(1)</keyword>
<comment type="caution">
    <text evidence="10">The sequence shown here is derived from an EMBL/GenBank/DDBJ whole genome shotgun (WGS) entry which is preliminary data.</text>
</comment>
<accession>A0A0G0CJM6</accession>
<dbReference type="GO" id="GO:0045259">
    <property type="term" value="C:proton-transporting ATP synthase complex"/>
    <property type="evidence" value="ECO:0007669"/>
    <property type="project" value="UniProtKB-KW"/>
</dbReference>
<evidence type="ECO:0008006" key="12">
    <source>
        <dbReference type="Google" id="ProtNLM"/>
    </source>
</evidence>
<keyword evidence="4" id="KW-0813">Transport</keyword>
<comment type="similarity">
    <text evidence="3">Belongs to the ATPase gamma chain family.</text>
</comment>
<keyword evidence="7" id="KW-0472">Membrane</keyword>
<evidence type="ECO:0000256" key="9">
    <source>
        <dbReference type="ARBA" id="ARBA00023310"/>
    </source>
</evidence>
<reference evidence="10 11" key="1">
    <citation type="journal article" date="2015" name="Nature">
        <title>rRNA introns, odd ribosomes, and small enigmatic genomes across a large radiation of phyla.</title>
        <authorList>
            <person name="Brown C.T."/>
            <person name="Hug L.A."/>
            <person name="Thomas B.C."/>
            <person name="Sharon I."/>
            <person name="Castelle C.J."/>
            <person name="Singh A."/>
            <person name="Wilkins M.J."/>
            <person name="Williams K.H."/>
            <person name="Banfield J.F."/>
        </authorList>
    </citation>
    <scope>NUCLEOTIDE SEQUENCE [LARGE SCALE GENOMIC DNA]</scope>
</reference>
<sequence>MKSLKKIKSEIKHTTQIKGIVEVFEEISAMKMRNIRSEILASREFLERLANLSSNVGSDLASVTGNNRTACVYLSASSGMYGRLPETVFNSFVEFIAKNKTEVFIFGKQGRTYVERYKPNLKFVFYEMDDKRDITESIADALKLLASFNQITVFYGKFKNIVNQEASSQSILGDFLGDSSAGDKKEMLKKQYKYIYEPNVVDVSGKFASEIKTSIFEGMIKENNLAKTASRLMHLDQAFESIERELALLQITKNREVKNLEDKKQQERSKRLYTL</sequence>
<evidence type="ECO:0000256" key="3">
    <source>
        <dbReference type="ARBA" id="ARBA00007681"/>
    </source>
</evidence>
<comment type="subcellular location">
    <subcellularLocation>
        <location evidence="2">Membrane</location>
        <topology evidence="2">Peripheral membrane protein</topology>
    </subcellularLocation>
</comment>
<dbReference type="SUPFAM" id="SSF52943">
    <property type="entry name" value="ATP synthase (F1-ATPase), gamma subunit"/>
    <property type="match status" value="1"/>
</dbReference>
<keyword evidence="9" id="KW-0066">ATP synthesis</keyword>
<dbReference type="Pfam" id="PF00231">
    <property type="entry name" value="ATP-synt"/>
    <property type="match status" value="1"/>
</dbReference>
<protein>
    <recommendedName>
        <fullName evidence="12">ATP synthase gamma chain</fullName>
    </recommendedName>
</protein>
<comment type="function">
    <text evidence="1">Produces ATP from ADP in the presence of a proton gradient across the membrane. The gamma chain is believed to be important in regulating ATPase activity and the flow of protons through the CF(0) complex.</text>
</comment>
<dbReference type="AlphaFoldDB" id="A0A0G0CJM6"/>
<dbReference type="Gene3D" id="3.40.1380.10">
    <property type="match status" value="1"/>
</dbReference>
<dbReference type="GO" id="GO:0046933">
    <property type="term" value="F:proton-transporting ATP synthase activity, rotational mechanism"/>
    <property type="evidence" value="ECO:0007669"/>
    <property type="project" value="InterPro"/>
</dbReference>
<evidence type="ECO:0000256" key="4">
    <source>
        <dbReference type="ARBA" id="ARBA00022448"/>
    </source>
</evidence>
<name>A0A0G0CJM6_9BACT</name>
<dbReference type="InterPro" id="IPR000131">
    <property type="entry name" value="ATP_synth_F1_gsu"/>
</dbReference>
<organism evidence="10 11">
    <name type="scientific">Candidatus Woesebacteria bacterium GW2011_GWB1_33_22</name>
    <dbReference type="NCBI Taxonomy" id="1618566"/>
    <lineage>
        <taxon>Bacteria</taxon>
        <taxon>Candidatus Woeseibacteriota</taxon>
    </lineage>
</organism>
<dbReference type="InterPro" id="IPR035968">
    <property type="entry name" value="ATP_synth_F1_ATPase_gsu"/>
</dbReference>
<evidence type="ECO:0000256" key="1">
    <source>
        <dbReference type="ARBA" id="ARBA00003456"/>
    </source>
</evidence>